<sequence>MRPASPVRYVRSTPRSPSRLRSTAHAPTFKPKNVPQSTADIHAMPTSQPVLTNPVTDEQAA</sequence>
<name>A0A2T3JEB8_9GAMM</name>
<feature type="compositionally biased region" description="Polar residues" evidence="1">
    <location>
        <begin position="34"/>
        <end position="61"/>
    </location>
</feature>
<evidence type="ECO:0000313" key="2">
    <source>
        <dbReference type="EMBL" id="PSU47247.1"/>
    </source>
</evidence>
<dbReference type="EMBL" id="PYMJ01000016">
    <property type="protein sequence ID" value="PSU47247.1"/>
    <property type="molecule type" value="Genomic_DNA"/>
</dbReference>
<gene>
    <name evidence="2" type="ORF">C9J12_16090</name>
</gene>
<dbReference type="RefSeq" id="WP_081470369.1">
    <property type="nucleotide sequence ID" value="NZ_JBALVU010000005.1"/>
</dbReference>
<evidence type="ECO:0000256" key="1">
    <source>
        <dbReference type="SAM" id="MobiDB-lite"/>
    </source>
</evidence>
<dbReference type="AlphaFoldDB" id="A0A2T3JEB8"/>
<protein>
    <submittedName>
        <fullName evidence="2">Uncharacterized protein</fullName>
    </submittedName>
</protein>
<dbReference type="OrthoDB" id="5824495at2"/>
<accession>A0A2T3JEB8</accession>
<keyword evidence="3" id="KW-1185">Reference proteome</keyword>
<comment type="caution">
    <text evidence="2">The sequence shown here is derived from an EMBL/GenBank/DDBJ whole genome shotgun (WGS) entry which is preliminary data.</text>
</comment>
<feature type="region of interest" description="Disordered" evidence="1">
    <location>
        <begin position="1"/>
        <end position="61"/>
    </location>
</feature>
<organism evidence="2 3">
    <name type="scientific">Photobacterium frigidiphilum</name>
    <dbReference type="NCBI Taxonomy" id="264736"/>
    <lineage>
        <taxon>Bacteria</taxon>
        <taxon>Pseudomonadati</taxon>
        <taxon>Pseudomonadota</taxon>
        <taxon>Gammaproteobacteria</taxon>
        <taxon>Vibrionales</taxon>
        <taxon>Vibrionaceae</taxon>
        <taxon>Photobacterium</taxon>
    </lineage>
</organism>
<dbReference type="Proteomes" id="UP000240987">
    <property type="component" value="Unassembled WGS sequence"/>
</dbReference>
<feature type="compositionally biased region" description="Low complexity" evidence="1">
    <location>
        <begin position="11"/>
        <end position="23"/>
    </location>
</feature>
<evidence type="ECO:0000313" key="3">
    <source>
        <dbReference type="Proteomes" id="UP000240987"/>
    </source>
</evidence>
<proteinExistence type="predicted"/>
<reference evidence="2 3" key="1">
    <citation type="submission" date="2018-01" db="EMBL/GenBank/DDBJ databases">
        <title>Whole genome sequencing of Histamine producing bacteria.</title>
        <authorList>
            <person name="Butler K."/>
        </authorList>
    </citation>
    <scope>NUCLEOTIDE SEQUENCE [LARGE SCALE GENOMIC DNA]</scope>
    <source>
        <strain evidence="2 3">JCM 12947</strain>
    </source>
</reference>